<comment type="caution">
    <text evidence="6">The sequence shown here is derived from an EMBL/GenBank/DDBJ whole genome shotgun (WGS) entry which is preliminary data.</text>
</comment>
<feature type="compositionally biased region" description="Basic residues" evidence="4">
    <location>
        <begin position="130"/>
        <end position="139"/>
    </location>
</feature>
<dbReference type="EMBL" id="VJZC01000206">
    <property type="protein sequence ID" value="MPY60368.1"/>
    <property type="molecule type" value="Genomic_DNA"/>
</dbReference>
<dbReference type="GO" id="GO:0003700">
    <property type="term" value="F:DNA-binding transcription factor activity"/>
    <property type="evidence" value="ECO:0007669"/>
    <property type="project" value="InterPro"/>
</dbReference>
<keyword evidence="7" id="KW-1185">Reference proteome</keyword>
<dbReference type="SMART" id="SM00418">
    <property type="entry name" value="HTH_ARSR"/>
    <property type="match status" value="1"/>
</dbReference>
<organism evidence="6 7">
    <name type="scientific">Streptomyces spongiae</name>
    <dbReference type="NCBI Taxonomy" id="565072"/>
    <lineage>
        <taxon>Bacteria</taxon>
        <taxon>Bacillati</taxon>
        <taxon>Actinomycetota</taxon>
        <taxon>Actinomycetes</taxon>
        <taxon>Kitasatosporales</taxon>
        <taxon>Streptomycetaceae</taxon>
        <taxon>Streptomyces</taxon>
    </lineage>
</organism>
<dbReference type="InterPro" id="IPR036390">
    <property type="entry name" value="WH_DNA-bd_sf"/>
</dbReference>
<proteinExistence type="predicted"/>
<dbReference type="PANTHER" id="PTHR43132">
    <property type="entry name" value="ARSENICAL RESISTANCE OPERON REPRESSOR ARSR-RELATED"/>
    <property type="match status" value="1"/>
</dbReference>
<dbReference type="PANTHER" id="PTHR43132:SF6">
    <property type="entry name" value="HTH-TYPE TRANSCRIPTIONAL REPRESSOR CZRA"/>
    <property type="match status" value="1"/>
</dbReference>
<dbReference type="GO" id="GO:0003677">
    <property type="term" value="F:DNA binding"/>
    <property type="evidence" value="ECO:0007669"/>
    <property type="project" value="UniProtKB-KW"/>
</dbReference>
<dbReference type="InterPro" id="IPR051011">
    <property type="entry name" value="Metal_resp_trans_reg"/>
</dbReference>
<dbReference type="InterPro" id="IPR036388">
    <property type="entry name" value="WH-like_DNA-bd_sf"/>
</dbReference>
<dbReference type="RefSeq" id="WP_152773851.1">
    <property type="nucleotide sequence ID" value="NZ_VJZC01000206.1"/>
</dbReference>
<dbReference type="Pfam" id="PF01022">
    <property type="entry name" value="HTH_5"/>
    <property type="match status" value="1"/>
</dbReference>
<dbReference type="PRINTS" id="PR00778">
    <property type="entry name" value="HTHARSR"/>
</dbReference>
<reference evidence="6 7" key="1">
    <citation type="submission" date="2019-07" db="EMBL/GenBank/DDBJ databases">
        <title>New species of Amycolatopsis and Streptomyces.</title>
        <authorList>
            <person name="Duangmal K."/>
            <person name="Teo W.F.A."/>
            <person name="Lipun K."/>
        </authorList>
    </citation>
    <scope>NUCLEOTIDE SEQUENCE [LARGE SCALE GENOMIC DNA]</scope>
    <source>
        <strain evidence="6 7">NBRC 106415</strain>
    </source>
</reference>
<evidence type="ECO:0000313" key="6">
    <source>
        <dbReference type="EMBL" id="MPY60368.1"/>
    </source>
</evidence>
<dbReference type="SUPFAM" id="SSF46785">
    <property type="entry name" value="Winged helix' DNA-binding domain"/>
    <property type="match status" value="1"/>
</dbReference>
<keyword evidence="2" id="KW-0238">DNA-binding</keyword>
<name>A0A5N8XMX3_9ACTN</name>
<keyword evidence="1" id="KW-0805">Transcription regulation</keyword>
<dbReference type="PROSITE" id="PS50987">
    <property type="entry name" value="HTH_ARSR_2"/>
    <property type="match status" value="1"/>
</dbReference>
<feature type="region of interest" description="Disordered" evidence="4">
    <location>
        <begin position="101"/>
        <end position="139"/>
    </location>
</feature>
<evidence type="ECO:0000256" key="3">
    <source>
        <dbReference type="ARBA" id="ARBA00023163"/>
    </source>
</evidence>
<dbReference type="Gene3D" id="1.10.10.10">
    <property type="entry name" value="Winged helix-like DNA-binding domain superfamily/Winged helix DNA-binding domain"/>
    <property type="match status" value="1"/>
</dbReference>
<evidence type="ECO:0000256" key="2">
    <source>
        <dbReference type="ARBA" id="ARBA00023125"/>
    </source>
</evidence>
<gene>
    <name evidence="6" type="ORF">FNH08_25310</name>
</gene>
<dbReference type="InterPro" id="IPR011991">
    <property type="entry name" value="ArsR-like_HTH"/>
</dbReference>
<evidence type="ECO:0000259" key="5">
    <source>
        <dbReference type="PROSITE" id="PS50987"/>
    </source>
</evidence>
<feature type="domain" description="HTH arsR-type" evidence="5">
    <location>
        <begin position="8"/>
        <end position="102"/>
    </location>
</feature>
<dbReference type="InterPro" id="IPR001845">
    <property type="entry name" value="HTH_ArsR_DNA-bd_dom"/>
</dbReference>
<dbReference type="NCBIfam" id="NF033788">
    <property type="entry name" value="HTH_metalloreg"/>
    <property type="match status" value="1"/>
</dbReference>
<protein>
    <submittedName>
        <fullName evidence="6">Helix-turn-helix transcriptional regulator</fullName>
    </submittedName>
</protein>
<evidence type="ECO:0000313" key="7">
    <source>
        <dbReference type="Proteomes" id="UP000400924"/>
    </source>
</evidence>
<dbReference type="Proteomes" id="UP000400924">
    <property type="component" value="Unassembled WGS sequence"/>
</dbReference>
<accession>A0A5N8XMX3</accession>
<evidence type="ECO:0000256" key="4">
    <source>
        <dbReference type="SAM" id="MobiDB-lite"/>
    </source>
</evidence>
<keyword evidence="3" id="KW-0804">Transcription</keyword>
<dbReference type="AlphaFoldDB" id="A0A5N8XMX3"/>
<dbReference type="CDD" id="cd00090">
    <property type="entry name" value="HTH_ARSR"/>
    <property type="match status" value="1"/>
</dbReference>
<evidence type="ECO:0000256" key="1">
    <source>
        <dbReference type="ARBA" id="ARBA00023015"/>
    </source>
</evidence>
<dbReference type="OrthoDB" id="9810923at2"/>
<sequence>MESQVASWDKDRAERSVAVLKAAADPSRHRLLWALSERELPVGRLAELIGAHVAATSQHLAKLRAAGLVTSRREGTRIYYRAAGRQVRALLESAVLAGDAAGAPERDELSDELSGEVSSAVTEERLATARARHRPVTEH</sequence>